<evidence type="ECO:0000313" key="2">
    <source>
        <dbReference type="Proteomes" id="UP001519325"/>
    </source>
</evidence>
<keyword evidence="2" id="KW-1185">Reference proteome</keyword>
<name>A0ABS4QHW1_9NOCA</name>
<dbReference type="EMBL" id="JAGGMR010000001">
    <property type="protein sequence ID" value="MBP2191297.1"/>
    <property type="molecule type" value="Genomic_DNA"/>
</dbReference>
<dbReference type="RefSeq" id="WP_209892729.1">
    <property type="nucleotide sequence ID" value="NZ_JAGGMR010000001.1"/>
</dbReference>
<organism evidence="1 2">
    <name type="scientific">Nocardia goodfellowii</name>
    <dbReference type="NCBI Taxonomy" id="882446"/>
    <lineage>
        <taxon>Bacteria</taxon>
        <taxon>Bacillati</taxon>
        <taxon>Actinomycetota</taxon>
        <taxon>Actinomycetes</taxon>
        <taxon>Mycobacteriales</taxon>
        <taxon>Nocardiaceae</taxon>
        <taxon>Nocardia</taxon>
    </lineage>
</organism>
<protein>
    <submittedName>
        <fullName evidence="1">Uncharacterized protein</fullName>
    </submittedName>
</protein>
<gene>
    <name evidence="1" type="ORF">BJ987_004198</name>
</gene>
<accession>A0ABS4QHW1</accession>
<sequence>MNTVGQEAVSAAIEEEFDVCVARMNIVVPAEWKGGVLRGYQGLRDMAARLREEFPDD</sequence>
<dbReference type="Proteomes" id="UP001519325">
    <property type="component" value="Unassembled WGS sequence"/>
</dbReference>
<comment type="caution">
    <text evidence="1">The sequence shown here is derived from an EMBL/GenBank/DDBJ whole genome shotgun (WGS) entry which is preliminary data.</text>
</comment>
<reference evidence="1 2" key="1">
    <citation type="submission" date="2021-03" db="EMBL/GenBank/DDBJ databases">
        <title>Sequencing the genomes of 1000 actinobacteria strains.</title>
        <authorList>
            <person name="Klenk H.-P."/>
        </authorList>
    </citation>
    <scope>NUCLEOTIDE SEQUENCE [LARGE SCALE GENOMIC DNA]</scope>
    <source>
        <strain evidence="1 2">DSM 45516</strain>
    </source>
</reference>
<proteinExistence type="predicted"/>
<evidence type="ECO:0000313" key="1">
    <source>
        <dbReference type="EMBL" id="MBP2191297.1"/>
    </source>
</evidence>